<proteinExistence type="inferred from homology"/>
<evidence type="ECO:0000256" key="2">
    <source>
        <dbReference type="ARBA" id="ARBA00006393"/>
    </source>
</evidence>
<name>A0A6P9BPR2_PANGU</name>
<dbReference type="GeneID" id="117663605"/>
<evidence type="ECO:0000256" key="4">
    <source>
        <dbReference type="SAM" id="MobiDB-lite"/>
    </source>
</evidence>
<dbReference type="GO" id="GO:0004862">
    <property type="term" value="F:cAMP-dependent protein kinase inhibitor activity"/>
    <property type="evidence" value="ECO:0007669"/>
    <property type="project" value="InterPro"/>
</dbReference>
<dbReference type="AlphaFoldDB" id="A0A6P9BPR2"/>
<feature type="compositionally biased region" description="Basic and acidic residues" evidence="4">
    <location>
        <begin position="56"/>
        <end position="71"/>
    </location>
</feature>
<dbReference type="Pfam" id="PF02827">
    <property type="entry name" value="PKI"/>
    <property type="match status" value="1"/>
</dbReference>
<gene>
    <name evidence="6" type="primary">PKIG</name>
</gene>
<sequence>MLHRETVNPRAELTKLTFRMSENRKETCLKQCQKCDVDMNGDMLDAQGVCLHCKTETKEEHQKNQKSRRDSATYNVGEMMETEPAYADFISCDRTGRRNAVHDLPGDAAAIKLEKPANTMDISVADEENQAKEAAFEKNPGLIPERKNDSSTF</sequence>
<evidence type="ECO:0000256" key="1">
    <source>
        <dbReference type="ARBA" id="ARBA00002844"/>
    </source>
</evidence>
<evidence type="ECO:0000313" key="5">
    <source>
        <dbReference type="Proteomes" id="UP001652622"/>
    </source>
</evidence>
<dbReference type="CTD" id="11142"/>
<keyword evidence="5" id="KW-1185">Reference proteome</keyword>
<comment type="similarity">
    <text evidence="2">Belongs to the PKI family.</text>
</comment>
<protein>
    <submittedName>
        <fullName evidence="6">cAMP-dependent protein kinase inhibitor gamma isoform X1</fullName>
    </submittedName>
</protein>
<dbReference type="OMA" id="TMDISIA"/>
<dbReference type="Proteomes" id="UP001652622">
    <property type="component" value="Unplaced"/>
</dbReference>
<feature type="region of interest" description="Disordered" evidence="4">
    <location>
        <begin position="56"/>
        <end position="76"/>
    </location>
</feature>
<keyword evidence="3 6" id="KW-0649">Protein kinase inhibitor</keyword>
<dbReference type="InParanoid" id="A0A6P9BPR2"/>
<dbReference type="KEGG" id="pgut:117663605"/>
<organism evidence="5 6">
    <name type="scientific">Pantherophis guttatus</name>
    <name type="common">Corn snake</name>
    <name type="synonym">Elaphe guttata</name>
    <dbReference type="NCBI Taxonomy" id="94885"/>
    <lineage>
        <taxon>Eukaryota</taxon>
        <taxon>Metazoa</taxon>
        <taxon>Chordata</taxon>
        <taxon>Craniata</taxon>
        <taxon>Vertebrata</taxon>
        <taxon>Euteleostomi</taxon>
        <taxon>Lepidosauria</taxon>
        <taxon>Squamata</taxon>
        <taxon>Bifurcata</taxon>
        <taxon>Unidentata</taxon>
        <taxon>Episquamata</taxon>
        <taxon>Toxicofera</taxon>
        <taxon>Serpentes</taxon>
        <taxon>Colubroidea</taxon>
        <taxon>Colubridae</taxon>
        <taxon>Colubrinae</taxon>
        <taxon>Pantherophis</taxon>
    </lineage>
</organism>
<evidence type="ECO:0000313" key="6">
    <source>
        <dbReference type="RefSeq" id="XP_034269765.1"/>
    </source>
</evidence>
<evidence type="ECO:0000256" key="3">
    <source>
        <dbReference type="ARBA" id="ARBA00023013"/>
    </source>
</evidence>
<dbReference type="PANTHER" id="PTHR15416">
    <property type="entry name" value="CAMP-DEPENDENT PROTEIN KINASE INHIBITOR/PKI"/>
    <property type="match status" value="1"/>
</dbReference>
<feature type="region of interest" description="Disordered" evidence="4">
    <location>
        <begin position="127"/>
        <end position="153"/>
    </location>
</feature>
<dbReference type="InterPro" id="IPR004171">
    <property type="entry name" value="cAMP_dep_PKI"/>
</dbReference>
<reference evidence="6" key="1">
    <citation type="submission" date="2025-08" db="UniProtKB">
        <authorList>
            <consortium name="RefSeq"/>
        </authorList>
    </citation>
    <scope>IDENTIFICATION</scope>
    <source>
        <tissue evidence="6">Blood</tissue>
    </source>
</reference>
<accession>A0A6P9BPR2</accession>
<comment type="function">
    <text evidence="1">Extremely potent competitive inhibitor of cAMP-dependent protein kinase activity, this protein interacts with the catalytic subunit of the enzyme after the cAMP-induced dissociation of its regulatory chains.</text>
</comment>
<feature type="compositionally biased region" description="Basic and acidic residues" evidence="4">
    <location>
        <begin position="144"/>
        <end position="153"/>
    </location>
</feature>
<dbReference type="RefSeq" id="XP_034269765.1">
    <property type="nucleotide sequence ID" value="XM_034413874.1"/>
</dbReference>